<accession>A0A0B7G1L1</accession>
<sequence>MNSSIRDTSGRSLPVEIIALIVDEAATPTAPGAFIPLDATSLQPLVAAKAKFDAIRGLSSTNHWIRRRVLSRWFTTMIIREEAEAFGATSHREPLVYDKFIMGILCHTVVAPSSFKSFARAPRTLCNNANVANKVNSCVKLSYSVVQGALSTTQDRVLPQDQAN</sequence>
<dbReference type="EMBL" id="LN679108">
    <property type="protein sequence ID" value="CEL63855.1"/>
    <property type="molecule type" value="Genomic_DNA"/>
</dbReference>
<proteinExistence type="predicted"/>
<organism evidence="1 2">
    <name type="scientific">Thanatephorus cucumeris (strain AG1-IB / isolate 7/3/14)</name>
    <name type="common">Lettuce bottom rot fungus</name>
    <name type="synonym">Rhizoctonia solani</name>
    <dbReference type="NCBI Taxonomy" id="1108050"/>
    <lineage>
        <taxon>Eukaryota</taxon>
        <taxon>Fungi</taxon>
        <taxon>Dikarya</taxon>
        <taxon>Basidiomycota</taxon>
        <taxon>Agaricomycotina</taxon>
        <taxon>Agaricomycetes</taxon>
        <taxon>Cantharellales</taxon>
        <taxon>Ceratobasidiaceae</taxon>
        <taxon>Rhizoctonia</taxon>
        <taxon>Rhizoctonia solani AG-1</taxon>
    </lineage>
</organism>
<protein>
    <submittedName>
        <fullName evidence="1">Uncharacterized protein</fullName>
    </submittedName>
</protein>
<evidence type="ECO:0000313" key="1">
    <source>
        <dbReference type="EMBL" id="CEL63855.1"/>
    </source>
</evidence>
<reference evidence="1 2" key="1">
    <citation type="submission" date="2014-11" db="EMBL/GenBank/DDBJ databases">
        <authorList>
            <person name="Wibberg Daniel"/>
        </authorList>
    </citation>
    <scope>NUCLEOTIDE SEQUENCE [LARGE SCALE GENOMIC DNA]</scope>
    <source>
        <strain evidence="1">Rhizoctonia solani AG1-IB 7/3/14</strain>
    </source>
</reference>
<evidence type="ECO:0000313" key="2">
    <source>
        <dbReference type="Proteomes" id="UP000059188"/>
    </source>
</evidence>
<keyword evidence="2" id="KW-1185">Reference proteome</keyword>
<dbReference type="Proteomes" id="UP000059188">
    <property type="component" value="Unassembled WGS sequence"/>
</dbReference>
<gene>
    <name evidence="1" type="ORF">RSOLAG1IB_05619</name>
</gene>
<dbReference type="AlphaFoldDB" id="A0A0B7G1L1"/>
<name>A0A0B7G1L1_THACB</name>